<dbReference type="STRING" id="525373.HMPREF0766_13783"/>
<dbReference type="PROSITE" id="PS51118">
    <property type="entry name" value="HTH_HXLR"/>
    <property type="match status" value="1"/>
</dbReference>
<evidence type="ECO:0000256" key="2">
    <source>
        <dbReference type="ARBA" id="ARBA00023125"/>
    </source>
</evidence>
<dbReference type="PANTHER" id="PTHR33204:SF18">
    <property type="entry name" value="TRANSCRIPTIONAL REGULATORY PROTEIN"/>
    <property type="match status" value="1"/>
</dbReference>
<dbReference type="InterPro" id="IPR036388">
    <property type="entry name" value="WH-like_DNA-bd_sf"/>
</dbReference>
<name>D7VS29_SPHSI</name>
<dbReference type="Gene3D" id="1.10.10.10">
    <property type="entry name" value="Winged helix-like DNA-binding domain superfamily/Winged helix DNA-binding domain"/>
    <property type="match status" value="1"/>
</dbReference>
<evidence type="ECO:0000256" key="3">
    <source>
        <dbReference type="ARBA" id="ARBA00023163"/>
    </source>
</evidence>
<dbReference type="OrthoDB" id="7678715at2"/>
<evidence type="ECO:0000313" key="5">
    <source>
        <dbReference type="EMBL" id="EFK56580.1"/>
    </source>
</evidence>
<dbReference type="HOGENOM" id="CLU_111585_5_2_10"/>
<keyword evidence="2" id="KW-0238">DNA-binding</keyword>
<dbReference type="SUPFAM" id="SSF46785">
    <property type="entry name" value="Winged helix' DNA-binding domain"/>
    <property type="match status" value="1"/>
</dbReference>
<gene>
    <name evidence="5" type="ORF">HMPREF0766_13783</name>
</gene>
<keyword evidence="3" id="KW-0804">Transcription</keyword>
<dbReference type="EMBL" id="ACHA02000012">
    <property type="protein sequence ID" value="EFK56580.1"/>
    <property type="molecule type" value="Genomic_DNA"/>
</dbReference>
<protein>
    <submittedName>
        <fullName evidence="5">Transcriptional regulator, HxlR family</fullName>
    </submittedName>
</protein>
<dbReference type="Pfam" id="PF01638">
    <property type="entry name" value="HxlR"/>
    <property type="match status" value="1"/>
</dbReference>
<keyword evidence="6" id="KW-1185">Reference proteome</keyword>
<dbReference type="GO" id="GO:0003677">
    <property type="term" value="F:DNA binding"/>
    <property type="evidence" value="ECO:0007669"/>
    <property type="project" value="UniProtKB-KW"/>
</dbReference>
<dbReference type="Proteomes" id="UP000006258">
    <property type="component" value="Unassembled WGS sequence"/>
</dbReference>
<keyword evidence="1" id="KW-0805">Transcription regulation</keyword>
<proteinExistence type="predicted"/>
<accession>D7VS29</accession>
<comment type="caution">
    <text evidence="5">The sequence shown here is derived from an EMBL/GenBank/DDBJ whole genome shotgun (WGS) entry which is preliminary data.</text>
</comment>
<sequence>MRKESSANLENETILRDYCQAMRTLQLFSGRWKISILFAIHNTVKTYTELRSMLPNVSDRMLAKQLNELIKDRLIEKEKNKTTSSYSLTLRGQNICKLLEQLRTFEDEKS</sequence>
<feature type="domain" description="HTH hxlR-type" evidence="4">
    <location>
        <begin position="19"/>
        <end position="110"/>
    </location>
</feature>
<dbReference type="PANTHER" id="PTHR33204">
    <property type="entry name" value="TRANSCRIPTIONAL REGULATOR, MARR FAMILY"/>
    <property type="match status" value="1"/>
</dbReference>
<evidence type="ECO:0000256" key="1">
    <source>
        <dbReference type="ARBA" id="ARBA00023015"/>
    </source>
</evidence>
<dbReference type="RefSeq" id="WP_002995254.1">
    <property type="nucleotide sequence ID" value="NZ_GL379770.1"/>
</dbReference>
<reference evidence="5" key="1">
    <citation type="submission" date="2010-07" db="EMBL/GenBank/DDBJ databases">
        <authorList>
            <person name="Muzny D."/>
            <person name="Qin X."/>
            <person name="Buhay C."/>
            <person name="Dugan-Rocha S."/>
            <person name="Ding Y."/>
            <person name="Chen G."/>
            <person name="Hawes A."/>
            <person name="Holder M."/>
            <person name="Jhangiani S."/>
            <person name="Johnson A."/>
            <person name="Khan Z."/>
            <person name="Li Z."/>
            <person name="Liu W."/>
            <person name="Liu X."/>
            <person name="Perez L."/>
            <person name="Shen H."/>
            <person name="Wang Q."/>
            <person name="Watt J."/>
            <person name="Xi L."/>
            <person name="Xin Y."/>
            <person name="Zhou J."/>
            <person name="Deng J."/>
            <person name="Jiang H."/>
            <person name="Liu Y."/>
            <person name="Qu J."/>
            <person name="Song X.-Z."/>
            <person name="Zhang L."/>
            <person name="Villasana D."/>
            <person name="Johnson A."/>
            <person name="Liu J."/>
            <person name="Liyanage D."/>
            <person name="Lorensuhewa L."/>
            <person name="Robinson T."/>
            <person name="Song A."/>
            <person name="Song B.-B."/>
            <person name="Dinh H."/>
            <person name="Thornton R."/>
            <person name="Coyle M."/>
            <person name="Francisco L."/>
            <person name="Jackson L."/>
            <person name="Javaid M."/>
            <person name="Korchina V."/>
            <person name="Kovar C."/>
            <person name="Mata R."/>
            <person name="Mathew T."/>
            <person name="Ngo R."/>
            <person name="Nguyen L."/>
            <person name="Nguyen N."/>
            <person name="Okwuonu G."/>
            <person name="Ongeri F."/>
            <person name="Pham C."/>
            <person name="Simmons D."/>
            <person name="Wilczek-Boney K."/>
            <person name="Hale W."/>
            <person name="Jakkamsetti A."/>
            <person name="Pham P."/>
            <person name="Ruth R."/>
            <person name="San Lucas F."/>
            <person name="Warren J."/>
            <person name="Zhang J."/>
            <person name="Zhao Z."/>
            <person name="Zhou C."/>
            <person name="Zhu D."/>
            <person name="Lee S."/>
            <person name="Bess C."/>
            <person name="Blankenburg K."/>
            <person name="Forbes L."/>
            <person name="Fu Q."/>
            <person name="Gubbala S."/>
            <person name="Hirani K."/>
            <person name="Jayaseelan J.C."/>
            <person name="Lara F."/>
            <person name="Munidasa M."/>
            <person name="Palculict T."/>
            <person name="Patil S."/>
            <person name="Pu L.-L."/>
            <person name="Saada N."/>
            <person name="Tang L."/>
            <person name="Weissenberger G."/>
            <person name="Zhu Y."/>
            <person name="Hemphill L."/>
            <person name="Shang Y."/>
            <person name="Youmans B."/>
            <person name="Ayvaz T."/>
            <person name="Ross M."/>
            <person name="Santibanez J."/>
            <person name="Aqrawi P."/>
            <person name="Gross S."/>
            <person name="Joshi V."/>
            <person name="Fowler G."/>
            <person name="Nazareth L."/>
            <person name="Reid J."/>
            <person name="Worley K."/>
            <person name="Petrosino J."/>
            <person name="Highlander S."/>
            <person name="Gibbs R."/>
        </authorList>
    </citation>
    <scope>NUCLEOTIDE SEQUENCE [LARGE SCALE GENOMIC DNA]</scope>
    <source>
        <strain evidence="5">ATCC 33861</strain>
    </source>
</reference>
<dbReference type="GeneID" id="95431011"/>
<dbReference type="InterPro" id="IPR036390">
    <property type="entry name" value="WH_DNA-bd_sf"/>
</dbReference>
<dbReference type="InterPro" id="IPR002577">
    <property type="entry name" value="HTH_HxlR"/>
</dbReference>
<organism evidence="5 6">
    <name type="scientific">Sphingobacterium spiritivorum ATCC 33861</name>
    <dbReference type="NCBI Taxonomy" id="525373"/>
    <lineage>
        <taxon>Bacteria</taxon>
        <taxon>Pseudomonadati</taxon>
        <taxon>Bacteroidota</taxon>
        <taxon>Sphingobacteriia</taxon>
        <taxon>Sphingobacteriales</taxon>
        <taxon>Sphingobacteriaceae</taxon>
        <taxon>Sphingobacterium</taxon>
    </lineage>
</organism>
<dbReference type="AlphaFoldDB" id="D7VS29"/>
<dbReference type="eggNOG" id="COG1733">
    <property type="taxonomic scope" value="Bacteria"/>
</dbReference>
<evidence type="ECO:0000259" key="4">
    <source>
        <dbReference type="PROSITE" id="PS51118"/>
    </source>
</evidence>
<evidence type="ECO:0000313" key="6">
    <source>
        <dbReference type="Proteomes" id="UP000006258"/>
    </source>
</evidence>